<sequence>MNFIEKTLNNLCDMTADDVVQSMAKIYNEPIDRNKLLEYPQFIRDIIFLIDFDTEMNMQGDVLQNSIKEHVPNIITALGNIEANNESKILQEIYKRFQQNPDDEMIDKLYAKMYLYTDFDIWLLLDIYVEKQMKEYILKSNNENK</sequence>
<dbReference type="Proteomes" id="UP000184028">
    <property type="component" value="Unassembled WGS sequence"/>
</dbReference>
<protein>
    <recommendedName>
        <fullName evidence="1">DNA mimic protein DMP19 C-terminal domain-containing protein</fullName>
    </recommendedName>
</protein>
<name>A0A1M6ZF55_9FLAO</name>
<dbReference type="AlphaFoldDB" id="A0A1M6ZF55"/>
<proteinExistence type="predicted"/>
<evidence type="ECO:0000313" key="2">
    <source>
        <dbReference type="EMBL" id="SHL29070.1"/>
    </source>
</evidence>
<dbReference type="OrthoDB" id="1651364at2"/>
<reference evidence="3" key="1">
    <citation type="submission" date="2016-11" db="EMBL/GenBank/DDBJ databases">
        <authorList>
            <person name="Varghese N."/>
            <person name="Submissions S."/>
        </authorList>
    </citation>
    <scope>NUCLEOTIDE SEQUENCE [LARGE SCALE GENOMIC DNA]</scope>
    <source>
        <strain evidence="3">DSM 24724</strain>
    </source>
</reference>
<dbReference type="Pfam" id="PF14300">
    <property type="entry name" value="DMP19"/>
    <property type="match status" value="1"/>
</dbReference>
<gene>
    <name evidence="2" type="ORF">SAMN05444484_101997</name>
</gene>
<keyword evidence="3" id="KW-1185">Reference proteome</keyword>
<dbReference type="InterPro" id="IPR025402">
    <property type="entry name" value="DMP19_C"/>
</dbReference>
<dbReference type="STRING" id="946677.SAMN05444484_101997"/>
<evidence type="ECO:0000259" key="1">
    <source>
        <dbReference type="Pfam" id="PF14300"/>
    </source>
</evidence>
<dbReference type="RefSeq" id="WP_068841186.1">
    <property type="nucleotide sequence ID" value="NZ_FRBT01000001.1"/>
</dbReference>
<feature type="domain" description="DNA mimic protein DMP19 C-terminal" evidence="1">
    <location>
        <begin position="39"/>
        <end position="115"/>
    </location>
</feature>
<evidence type="ECO:0000313" key="3">
    <source>
        <dbReference type="Proteomes" id="UP000184028"/>
    </source>
</evidence>
<dbReference type="EMBL" id="FRBT01000001">
    <property type="protein sequence ID" value="SHL29070.1"/>
    <property type="molecule type" value="Genomic_DNA"/>
</dbReference>
<accession>A0A1M6ZF55</accession>
<organism evidence="2 3">
    <name type="scientific">Flavobacterium chilense</name>
    <dbReference type="NCBI Taxonomy" id="946677"/>
    <lineage>
        <taxon>Bacteria</taxon>
        <taxon>Pseudomonadati</taxon>
        <taxon>Bacteroidota</taxon>
        <taxon>Flavobacteriia</taxon>
        <taxon>Flavobacteriales</taxon>
        <taxon>Flavobacteriaceae</taxon>
        <taxon>Flavobacterium</taxon>
    </lineage>
</organism>